<accession>A0A1G9XDI3</accession>
<dbReference type="AlphaFoldDB" id="A0A1G9XDI3"/>
<evidence type="ECO:0000313" key="3">
    <source>
        <dbReference type="Proteomes" id="UP000199341"/>
    </source>
</evidence>
<evidence type="ECO:0000256" key="1">
    <source>
        <dbReference type="SAM" id="MobiDB-lite"/>
    </source>
</evidence>
<dbReference type="PANTHER" id="PTHR36221:SF1">
    <property type="entry name" value="DUF742 DOMAIN-CONTAINING PROTEIN"/>
    <property type="match status" value="1"/>
</dbReference>
<reference evidence="2 3" key="1">
    <citation type="submission" date="2016-10" db="EMBL/GenBank/DDBJ databases">
        <authorList>
            <person name="de Groot N.N."/>
        </authorList>
    </citation>
    <scope>NUCLEOTIDE SEQUENCE [LARGE SCALE GENOMIC DNA]</scope>
    <source>
        <strain evidence="2 3">CGMCC 4.2022</strain>
    </source>
</reference>
<dbReference type="RefSeq" id="WP_093782820.1">
    <property type="nucleotide sequence ID" value="NZ_FNIE01000002.1"/>
</dbReference>
<gene>
    <name evidence="2" type="ORF">SAMN05216259_10282</name>
</gene>
<keyword evidence="3" id="KW-1185">Reference proteome</keyword>
<dbReference type="InterPro" id="IPR007995">
    <property type="entry name" value="DUF742"/>
</dbReference>
<organism evidence="2 3">
    <name type="scientific">Actinacidiphila guanduensis</name>
    <dbReference type="NCBI Taxonomy" id="310781"/>
    <lineage>
        <taxon>Bacteria</taxon>
        <taxon>Bacillati</taxon>
        <taxon>Actinomycetota</taxon>
        <taxon>Actinomycetes</taxon>
        <taxon>Kitasatosporales</taxon>
        <taxon>Streptomycetaceae</taxon>
        <taxon>Actinacidiphila</taxon>
    </lineage>
</organism>
<sequence>MSRGPVDSGVPDRLYTLTGGRSSASAPRLDLLTRVVRESGPVPGMPSEHVRILQLCGRPVAVAELAGRVGLPVGVVKILLGDLIAAGRVTVRRPAPVPAGTAALPPPDTLKKVLRALQNL</sequence>
<dbReference type="Pfam" id="PF05331">
    <property type="entry name" value="DUF742"/>
    <property type="match status" value="1"/>
</dbReference>
<evidence type="ECO:0000313" key="2">
    <source>
        <dbReference type="EMBL" id="SDM94383.1"/>
    </source>
</evidence>
<dbReference type="Proteomes" id="UP000199341">
    <property type="component" value="Unassembled WGS sequence"/>
</dbReference>
<proteinExistence type="predicted"/>
<evidence type="ECO:0008006" key="4">
    <source>
        <dbReference type="Google" id="ProtNLM"/>
    </source>
</evidence>
<dbReference type="STRING" id="310781.SAMN05216259_10282"/>
<dbReference type="EMBL" id="FNIE01000002">
    <property type="protein sequence ID" value="SDM94383.1"/>
    <property type="molecule type" value="Genomic_DNA"/>
</dbReference>
<name>A0A1G9XDI3_9ACTN</name>
<dbReference type="PANTHER" id="PTHR36221">
    <property type="entry name" value="DUF742 DOMAIN-CONTAINING PROTEIN"/>
    <property type="match status" value="1"/>
</dbReference>
<feature type="region of interest" description="Disordered" evidence="1">
    <location>
        <begin position="1"/>
        <end position="24"/>
    </location>
</feature>
<dbReference type="OrthoDB" id="3390328at2"/>
<protein>
    <recommendedName>
        <fullName evidence="4">DUF742 domain-containing protein</fullName>
    </recommendedName>
</protein>